<sequence>MGWKNKPTDFIKTIEQDLTQTQKKIVGEVLQGVVMSSPVDTGAFRGNHRVSIGSVDATANQSEKDEGGAGTISKGLQNLIALKPFQTVFISNSLPYAYRLENGWSDQAPQGIYRTTFTYITQKYGG</sequence>
<evidence type="ECO:0000313" key="2">
    <source>
        <dbReference type="Proteomes" id="UP001164081"/>
    </source>
</evidence>
<organism evidence="1 2">
    <name type="scientific">Acinetobacter ursingii</name>
    <dbReference type="NCBI Taxonomy" id="108980"/>
    <lineage>
        <taxon>Bacteria</taxon>
        <taxon>Pseudomonadati</taxon>
        <taxon>Pseudomonadota</taxon>
        <taxon>Gammaproteobacteria</taxon>
        <taxon>Moraxellales</taxon>
        <taxon>Moraxellaceae</taxon>
        <taxon>Acinetobacter</taxon>
    </lineage>
</organism>
<reference evidence="1" key="1">
    <citation type="journal article" date="2022" name="J Glob Antimicrob Resist">
        <title>Comparative analysis of IMP-4- and OXA-58-containing plasmids of three carbapenemase-producing Acinetobacter ursingii strains in the Netherlands.</title>
        <authorList>
            <person name="Hendrickx A.P.A."/>
            <person name="Schade R.P."/>
            <person name="Landman F."/>
            <person name="Bosch T."/>
            <person name="Schouls L.M."/>
            <person name="van Dijk K."/>
        </authorList>
    </citation>
    <scope>NUCLEOTIDE SEQUENCE</scope>
    <source>
        <strain evidence="1">RIVM_C010761</strain>
    </source>
</reference>
<evidence type="ECO:0008006" key="3">
    <source>
        <dbReference type="Google" id="ProtNLM"/>
    </source>
</evidence>
<dbReference type="RefSeq" id="WP_263503836.1">
    <property type="nucleotide sequence ID" value="NZ_CP089044.1"/>
</dbReference>
<accession>A0AA46PNN9</accession>
<dbReference type="EMBL" id="CP089044">
    <property type="protein sequence ID" value="UYF76940.1"/>
    <property type="molecule type" value="Genomic_DNA"/>
</dbReference>
<proteinExistence type="predicted"/>
<gene>
    <name evidence="1" type="ORF">LSO58_07110</name>
</gene>
<evidence type="ECO:0000313" key="1">
    <source>
        <dbReference type="EMBL" id="UYF76940.1"/>
    </source>
</evidence>
<dbReference type="AlphaFoldDB" id="A0AA46PNN9"/>
<protein>
    <recommendedName>
        <fullName evidence="3">HK97 gp10 family phage protein</fullName>
    </recommendedName>
</protein>
<dbReference type="Proteomes" id="UP001164081">
    <property type="component" value="Chromosome"/>
</dbReference>
<name>A0AA46PNN9_9GAMM</name>